<dbReference type="SUPFAM" id="SSF56601">
    <property type="entry name" value="beta-lactamase/transpeptidase-like"/>
    <property type="match status" value="1"/>
</dbReference>
<dbReference type="PANTHER" id="PTHR30023:SF0">
    <property type="entry name" value="PENICILLIN-SENSITIVE CARBOXYPEPTIDASE A"/>
    <property type="match status" value="1"/>
</dbReference>
<keyword evidence="4" id="KW-0645">Protease</keyword>
<dbReference type="EC" id="3.4.16.4" evidence="4"/>
<dbReference type="Gene3D" id="3.40.710.10">
    <property type="entry name" value="DD-peptidase/beta-lactamase superfamily"/>
    <property type="match status" value="1"/>
</dbReference>
<evidence type="ECO:0000313" key="5">
    <source>
        <dbReference type="Proteomes" id="UP001291912"/>
    </source>
</evidence>
<keyword evidence="3" id="KW-0732">Signal</keyword>
<evidence type="ECO:0000256" key="3">
    <source>
        <dbReference type="SAM" id="SignalP"/>
    </source>
</evidence>
<dbReference type="InterPro" id="IPR006311">
    <property type="entry name" value="TAT_signal"/>
</dbReference>
<dbReference type="RefSeq" id="WP_194423350.1">
    <property type="nucleotide sequence ID" value="NZ_BAAAPT010000001.1"/>
</dbReference>
<organism evidence="4 5">
    <name type="scientific">Microbacterium aquimaris</name>
    <dbReference type="NCBI Taxonomy" id="459816"/>
    <lineage>
        <taxon>Bacteria</taxon>
        <taxon>Bacillati</taxon>
        <taxon>Actinomycetota</taxon>
        <taxon>Actinomycetes</taxon>
        <taxon>Micrococcales</taxon>
        <taxon>Microbacteriaceae</taxon>
        <taxon>Microbacterium</taxon>
    </lineage>
</organism>
<sequence>MTSPISRRPVFATAALAAALVAVTGCTASDADISSDLASAVDEAIADTGLDGGGWGILAVDRGSGEVVYERGSTLPLVPGSIQKSFTTAAALDILGAASTITTPVYAAGGVTDGTVEGDLVLVGRGDFSFGLRDQPDGTLEITSFDHNEANTGLLPVGLNTGDPLAALRSLADQLVEAGVTTVSGGIAVDDTYFEPETAWPDGRIDSIWVNENLIDVVLEPAGVGETAGVRVIPQLASLTVENDVETVAGDEVDVVVEQVGDEVVVSGSIGVDAGETVRNTQVDDPVAFAAMAFADVLAEAGIEVQGEAGVPVPAYAGDPVATWESAPISEFARVVQKMSYNRGADLLACLIGVQEGGSTCTAGLAAVLEHAGRLGVPTDEVRLFDAAGSNDYNRTSAHAQVELMKAAADGDHGSIFVDIQPLAGVDGSLSGTGAGTDAEGMIQAKTGTRVVFYPTTDQLFVLAQAYSGYMTTASGRDLVFAVIFNSALVDTVPEVLEASERVASVMLTLQREG</sequence>
<dbReference type="InterPro" id="IPR012338">
    <property type="entry name" value="Beta-lactam/transpept-like"/>
</dbReference>
<dbReference type="PANTHER" id="PTHR30023">
    <property type="entry name" value="D-ALANYL-D-ALANINE CARBOXYPEPTIDASE"/>
    <property type="match status" value="1"/>
</dbReference>
<keyword evidence="2 4" id="KW-0378">Hydrolase</keyword>
<dbReference type="PROSITE" id="PS51318">
    <property type="entry name" value="TAT"/>
    <property type="match status" value="1"/>
</dbReference>
<dbReference type="PROSITE" id="PS51257">
    <property type="entry name" value="PROKAR_LIPOPROTEIN"/>
    <property type="match status" value="1"/>
</dbReference>
<keyword evidence="5" id="KW-1185">Reference proteome</keyword>
<feature type="signal peptide" evidence="3">
    <location>
        <begin position="1"/>
        <end position="28"/>
    </location>
</feature>
<name>A0ABU5N3M3_9MICO</name>
<dbReference type="PRINTS" id="PR00922">
    <property type="entry name" value="DADACBPTASE3"/>
</dbReference>
<dbReference type="InterPro" id="IPR000667">
    <property type="entry name" value="Peptidase_S13"/>
</dbReference>
<dbReference type="GO" id="GO:0009002">
    <property type="term" value="F:serine-type D-Ala-D-Ala carboxypeptidase activity"/>
    <property type="evidence" value="ECO:0007669"/>
    <property type="project" value="UniProtKB-EC"/>
</dbReference>
<gene>
    <name evidence="4" type="primary">dacB</name>
    <name evidence="4" type="ORF">R2Q92_02330</name>
</gene>
<protein>
    <submittedName>
        <fullName evidence="4">D-alanyl-D-alanine carboxypeptidase/D-alanyl-D-alanine-endopeptidase</fullName>
        <ecNumber evidence="4">3.4.16.4</ecNumber>
    </submittedName>
</protein>
<dbReference type="EMBL" id="JAWJYN010000001">
    <property type="protein sequence ID" value="MDZ8160656.1"/>
    <property type="molecule type" value="Genomic_DNA"/>
</dbReference>
<keyword evidence="4" id="KW-0121">Carboxypeptidase</keyword>
<comment type="caution">
    <text evidence="4">The sequence shown here is derived from an EMBL/GenBank/DDBJ whole genome shotgun (WGS) entry which is preliminary data.</text>
</comment>
<comment type="similarity">
    <text evidence="1">Belongs to the peptidase S13 family.</text>
</comment>
<proteinExistence type="inferred from homology"/>
<reference evidence="4 5" key="1">
    <citation type="submission" date="2023-10" db="EMBL/GenBank/DDBJ databases">
        <title>Microbacterium xanthum sp. nov., isolated from seaweed.</title>
        <authorList>
            <person name="Lee S.D."/>
        </authorList>
    </citation>
    <scope>NUCLEOTIDE SEQUENCE [LARGE SCALE GENOMIC DNA]</scope>
    <source>
        <strain evidence="4 5">KCTC 19124</strain>
    </source>
</reference>
<accession>A0ABU5N3M3</accession>
<evidence type="ECO:0000256" key="1">
    <source>
        <dbReference type="ARBA" id="ARBA00006096"/>
    </source>
</evidence>
<dbReference type="Pfam" id="PF02113">
    <property type="entry name" value="Peptidase_S13"/>
    <property type="match status" value="1"/>
</dbReference>
<dbReference type="NCBIfam" id="TIGR00666">
    <property type="entry name" value="PBP4"/>
    <property type="match status" value="1"/>
</dbReference>
<evidence type="ECO:0000313" key="4">
    <source>
        <dbReference type="EMBL" id="MDZ8160656.1"/>
    </source>
</evidence>
<evidence type="ECO:0000256" key="2">
    <source>
        <dbReference type="ARBA" id="ARBA00022801"/>
    </source>
</evidence>
<feature type="chain" id="PRO_5046119017" evidence="3">
    <location>
        <begin position="29"/>
        <end position="514"/>
    </location>
</feature>
<dbReference type="Proteomes" id="UP001291912">
    <property type="component" value="Unassembled WGS sequence"/>
</dbReference>
<dbReference type="Gene3D" id="3.50.80.20">
    <property type="entry name" value="D-Ala-D-Ala carboxypeptidase C, peptidase S13"/>
    <property type="match status" value="1"/>
</dbReference>